<sequence>MKLTWLGHSAFRLETGSNVILIDPFLSGNDKFTGSVDDAAQGCTHVVLTHGHDDHTGDAFDICQKTGAKLIAVYELALYMNAKGIENIDPANPGGTLAQDGFDVSFVKAFHSSATMIDGKPVYLGAACGVVIRAEGESIYHMGDTEIFSDMALINEVFAPTVGLVPIGDRFTMGAKTAAMACKRYFNFRTVVPIHYGTFPIIDPDPSKFQAQMEGQNVVVPEIGGDVAL</sequence>
<dbReference type="PANTHER" id="PTHR43546">
    <property type="entry name" value="UPF0173 METAL-DEPENDENT HYDROLASE MJ1163-RELATED"/>
    <property type="match status" value="1"/>
</dbReference>
<dbReference type="Gene3D" id="3.60.15.10">
    <property type="entry name" value="Ribonuclease Z/Hydroxyacylglutathione hydrolase-like"/>
    <property type="match status" value="1"/>
</dbReference>
<dbReference type="RefSeq" id="WP_119062290.1">
    <property type="nucleotide sequence ID" value="NZ_QXDF01000003.1"/>
</dbReference>
<evidence type="ECO:0000256" key="2">
    <source>
        <dbReference type="HAMAP-Rule" id="MF_00457"/>
    </source>
</evidence>
<protein>
    <recommendedName>
        <fullName evidence="2">UPF0173 metal-dependent hydrolase BXY53_2496</fullName>
    </recommendedName>
</protein>
<dbReference type="Proteomes" id="UP000266273">
    <property type="component" value="Unassembled WGS sequence"/>
</dbReference>
<dbReference type="OrthoDB" id="9805728at2"/>
<dbReference type="InterPro" id="IPR036866">
    <property type="entry name" value="RibonucZ/Hydroxyglut_hydro"/>
</dbReference>
<evidence type="ECO:0000313" key="5">
    <source>
        <dbReference type="Proteomes" id="UP000266273"/>
    </source>
</evidence>
<keyword evidence="1 2" id="KW-0378">Hydrolase</keyword>
<name>A0A397PJT1_9HYPH</name>
<gene>
    <name evidence="4" type="ORF">BXY53_2496</name>
</gene>
<organism evidence="4 5">
    <name type="scientific">Dichotomicrobium thermohalophilum</name>
    <dbReference type="NCBI Taxonomy" id="933063"/>
    <lineage>
        <taxon>Bacteria</taxon>
        <taxon>Pseudomonadati</taxon>
        <taxon>Pseudomonadota</taxon>
        <taxon>Alphaproteobacteria</taxon>
        <taxon>Hyphomicrobiales</taxon>
        <taxon>Hyphomicrobiaceae</taxon>
        <taxon>Dichotomicrobium</taxon>
    </lineage>
</organism>
<comment type="caution">
    <text evidence="4">The sequence shown here is derived from an EMBL/GenBank/DDBJ whole genome shotgun (WGS) entry which is preliminary data.</text>
</comment>
<evidence type="ECO:0000313" key="4">
    <source>
        <dbReference type="EMBL" id="RIA47417.1"/>
    </source>
</evidence>
<dbReference type="GO" id="GO:0016787">
    <property type="term" value="F:hydrolase activity"/>
    <property type="evidence" value="ECO:0007669"/>
    <property type="project" value="UniProtKB-UniRule"/>
</dbReference>
<dbReference type="EMBL" id="QXDF01000003">
    <property type="protein sequence ID" value="RIA47417.1"/>
    <property type="molecule type" value="Genomic_DNA"/>
</dbReference>
<proteinExistence type="inferred from homology"/>
<feature type="domain" description="Metallo-beta-lactamase" evidence="3">
    <location>
        <begin position="7"/>
        <end position="195"/>
    </location>
</feature>
<accession>A0A397PJT1</accession>
<dbReference type="SMART" id="SM00849">
    <property type="entry name" value="Lactamase_B"/>
    <property type="match status" value="1"/>
</dbReference>
<dbReference type="AlphaFoldDB" id="A0A397PJT1"/>
<evidence type="ECO:0000256" key="1">
    <source>
        <dbReference type="ARBA" id="ARBA00022801"/>
    </source>
</evidence>
<evidence type="ECO:0000259" key="3">
    <source>
        <dbReference type="SMART" id="SM00849"/>
    </source>
</evidence>
<reference evidence="4 5" key="1">
    <citation type="submission" date="2018-08" db="EMBL/GenBank/DDBJ databases">
        <title>Genomic Encyclopedia of Archaeal and Bacterial Type Strains, Phase II (KMG-II): from individual species to whole genera.</title>
        <authorList>
            <person name="Goeker M."/>
        </authorList>
    </citation>
    <scope>NUCLEOTIDE SEQUENCE [LARGE SCALE GENOMIC DNA]</scope>
    <source>
        <strain evidence="4 5">DSM 5002</strain>
    </source>
</reference>
<dbReference type="InterPro" id="IPR001279">
    <property type="entry name" value="Metallo-B-lactamas"/>
</dbReference>
<comment type="similarity">
    <text evidence="2">Belongs to the UPF0173 family.</text>
</comment>
<dbReference type="InterPro" id="IPR050114">
    <property type="entry name" value="UPF0173_UPF0282_UlaG_hydrolase"/>
</dbReference>
<dbReference type="Pfam" id="PF13483">
    <property type="entry name" value="Lactamase_B_3"/>
    <property type="match status" value="1"/>
</dbReference>
<dbReference type="HAMAP" id="MF_00457">
    <property type="entry name" value="UPF0173"/>
    <property type="match status" value="1"/>
</dbReference>
<dbReference type="SUPFAM" id="SSF56281">
    <property type="entry name" value="Metallo-hydrolase/oxidoreductase"/>
    <property type="match status" value="1"/>
</dbReference>
<dbReference type="PANTHER" id="PTHR43546:SF3">
    <property type="entry name" value="UPF0173 METAL-DEPENDENT HYDROLASE MJ1163"/>
    <property type="match status" value="1"/>
</dbReference>
<dbReference type="InterPro" id="IPR022877">
    <property type="entry name" value="UPF0173"/>
</dbReference>
<keyword evidence="5" id="KW-1185">Reference proteome</keyword>
<dbReference type="NCBIfam" id="NF001911">
    <property type="entry name" value="PRK00685.1"/>
    <property type="match status" value="1"/>
</dbReference>